<dbReference type="InterPro" id="IPR036390">
    <property type="entry name" value="WH_DNA-bd_sf"/>
</dbReference>
<gene>
    <name evidence="2" type="ORF">LG632_22300</name>
</gene>
<dbReference type="RefSeq" id="WP_226729199.1">
    <property type="nucleotide sequence ID" value="NZ_JAJAUY010000106.1"/>
</dbReference>
<dbReference type="PROSITE" id="PS50995">
    <property type="entry name" value="HTH_MARR_2"/>
    <property type="match status" value="1"/>
</dbReference>
<name>A0ABS8BC44_9ACTN</name>
<organism evidence="2 3">
    <name type="scientific">Streptomyces antimicrobicus</name>
    <dbReference type="NCBI Taxonomy" id="2883108"/>
    <lineage>
        <taxon>Bacteria</taxon>
        <taxon>Bacillati</taxon>
        <taxon>Actinomycetota</taxon>
        <taxon>Actinomycetes</taxon>
        <taxon>Kitasatosporales</taxon>
        <taxon>Streptomycetaceae</taxon>
        <taxon>Streptomyces</taxon>
    </lineage>
</organism>
<feature type="domain" description="HTH marR-type" evidence="1">
    <location>
        <begin position="15"/>
        <end position="147"/>
    </location>
</feature>
<evidence type="ECO:0000313" key="3">
    <source>
        <dbReference type="Proteomes" id="UP001199054"/>
    </source>
</evidence>
<dbReference type="SUPFAM" id="SSF46785">
    <property type="entry name" value="Winged helix' DNA-binding domain"/>
    <property type="match status" value="1"/>
</dbReference>
<sequence>MTRHAPRPRPLVDLQALPSWLLGRLAARGRTEVGRALAAEGLRPAHHAVLAAVAEYGPVAQADLGRLLAIDPKDLVGILNHLEGEGLVLRAPDPRDRRKNAVTLTRPGAKVLRRCAALAEEANAALLAPLSPAEQRTLTRLLARLHAAGPGADA</sequence>
<comment type="caution">
    <text evidence="2">The sequence shown here is derived from an EMBL/GenBank/DDBJ whole genome shotgun (WGS) entry which is preliminary data.</text>
</comment>
<dbReference type="PANTHER" id="PTHR33164">
    <property type="entry name" value="TRANSCRIPTIONAL REGULATOR, MARR FAMILY"/>
    <property type="match status" value="1"/>
</dbReference>
<dbReference type="EMBL" id="JAJAUY010000106">
    <property type="protein sequence ID" value="MCB5182101.1"/>
    <property type="molecule type" value="Genomic_DNA"/>
</dbReference>
<dbReference type="InterPro" id="IPR036388">
    <property type="entry name" value="WH-like_DNA-bd_sf"/>
</dbReference>
<dbReference type="Gene3D" id="1.10.10.10">
    <property type="entry name" value="Winged helix-like DNA-binding domain superfamily/Winged helix DNA-binding domain"/>
    <property type="match status" value="1"/>
</dbReference>
<dbReference type="PANTHER" id="PTHR33164:SF43">
    <property type="entry name" value="HTH-TYPE TRANSCRIPTIONAL REPRESSOR YETL"/>
    <property type="match status" value="1"/>
</dbReference>
<dbReference type="PRINTS" id="PR00598">
    <property type="entry name" value="HTHMARR"/>
</dbReference>
<dbReference type="InterPro" id="IPR000835">
    <property type="entry name" value="HTH_MarR-typ"/>
</dbReference>
<evidence type="ECO:0000313" key="2">
    <source>
        <dbReference type="EMBL" id="MCB5182101.1"/>
    </source>
</evidence>
<accession>A0ABS8BC44</accession>
<keyword evidence="3" id="KW-1185">Reference proteome</keyword>
<protein>
    <submittedName>
        <fullName evidence="2">MarR family transcriptional regulator</fullName>
    </submittedName>
</protein>
<dbReference type="Pfam" id="PF12802">
    <property type="entry name" value="MarR_2"/>
    <property type="match status" value="1"/>
</dbReference>
<dbReference type="Proteomes" id="UP001199054">
    <property type="component" value="Unassembled WGS sequence"/>
</dbReference>
<reference evidence="2 3" key="1">
    <citation type="submission" date="2021-10" db="EMBL/GenBank/DDBJ databases">
        <title>Streptomyces sp. strain SMC 277, a novel streptomycete isolated from soil.</title>
        <authorList>
            <person name="Chanama M."/>
        </authorList>
    </citation>
    <scope>NUCLEOTIDE SEQUENCE [LARGE SCALE GENOMIC DNA]</scope>
    <source>
        <strain evidence="2 3">SMC 277</strain>
    </source>
</reference>
<dbReference type="InterPro" id="IPR039422">
    <property type="entry name" value="MarR/SlyA-like"/>
</dbReference>
<proteinExistence type="predicted"/>
<dbReference type="SMART" id="SM00347">
    <property type="entry name" value="HTH_MARR"/>
    <property type="match status" value="1"/>
</dbReference>
<evidence type="ECO:0000259" key="1">
    <source>
        <dbReference type="PROSITE" id="PS50995"/>
    </source>
</evidence>